<sequence>MDFRWKALKAVKKKKRKPYWCLRHYQYHDSCCFPLVGEENVPPVVNSPLSRCATTLHLLRPACSLTFVCLDAHQITQLMRRFRPGPPLMYAQLDESSIQECVFSCLDVCLVAGKYAS</sequence>
<protein>
    <submittedName>
        <fullName evidence="1">Uncharacterized protein</fullName>
    </submittedName>
</protein>
<keyword evidence="2" id="KW-1185">Reference proteome</keyword>
<accession>A0ABV0PC94</accession>
<evidence type="ECO:0000313" key="1">
    <source>
        <dbReference type="EMBL" id="MEQ2181085.1"/>
    </source>
</evidence>
<evidence type="ECO:0000313" key="2">
    <source>
        <dbReference type="Proteomes" id="UP001476798"/>
    </source>
</evidence>
<name>A0ABV0PC94_9TELE</name>
<gene>
    <name evidence="1" type="ORF">GOODEAATRI_007720</name>
</gene>
<reference evidence="1 2" key="1">
    <citation type="submission" date="2021-06" db="EMBL/GenBank/DDBJ databases">
        <authorList>
            <person name="Palmer J.M."/>
        </authorList>
    </citation>
    <scope>NUCLEOTIDE SEQUENCE [LARGE SCALE GENOMIC DNA]</scope>
    <source>
        <strain evidence="1 2">GA_2019</strain>
        <tissue evidence="1">Muscle</tissue>
    </source>
</reference>
<proteinExistence type="predicted"/>
<comment type="caution">
    <text evidence="1">The sequence shown here is derived from an EMBL/GenBank/DDBJ whole genome shotgun (WGS) entry which is preliminary data.</text>
</comment>
<dbReference type="EMBL" id="JAHRIO010070363">
    <property type="protein sequence ID" value="MEQ2181085.1"/>
    <property type="molecule type" value="Genomic_DNA"/>
</dbReference>
<organism evidence="1 2">
    <name type="scientific">Goodea atripinnis</name>
    <dbReference type="NCBI Taxonomy" id="208336"/>
    <lineage>
        <taxon>Eukaryota</taxon>
        <taxon>Metazoa</taxon>
        <taxon>Chordata</taxon>
        <taxon>Craniata</taxon>
        <taxon>Vertebrata</taxon>
        <taxon>Euteleostomi</taxon>
        <taxon>Actinopterygii</taxon>
        <taxon>Neopterygii</taxon>
        <taxon>Teleostei</taxon>
        <taxon>Neoteleostei</taxon>
        <taxon>Acanthomorphata</taxon>
        <taxon>Ovalentaria</taxon>
        <taxon>Atherinomorphae</taxon>
        <taxon>Cyprinodontiformes</taxon>
        <taxon>Goodeidae</taxon>
        <taxon>Goodea</taxon>
    </lineage>
</organism>
<dbReference type="Proteomes" id="UP001476798">
    <property type="component" value="Unassembled WGS sequence"/>
</dbReference>